<evidence type="ECO:0000259" key="2">
    <source>
        <dbReference type="Pfam" id="PF01494"/>
    </source>
</evidence>
<dbReference type="SUPFAM" id="SSF51905">
    <property type="entry name" value="FAD/NAD(P)-binding domain"/>
    <property type="match status" value="1"/>
</dbReference>
<dbReference type="PANTHER" id="PTHR43422">
    <property type="entry name" value="THIAMINE THIAZOLE SYNTHASE"/>
    <property type="match status" value="1"/>
</dbReference>
<dbReference type="GO" id="GO:0071949">
    <property type="term" value="F:FAD binding"/>
    <property type="evidence" value="ECO:0007669"/>
    <property type="project" value="InterPro"/>
</dbReference>
<comment type="caution">
    <text evidence="3">The sequence shown here is derived from an EMBL/GenBank/DDBJ whole genome shotgun (WGS) entry which is preliminary data.</text>
</comment>
<name>A0A2S8BDI5_9MYCO</name>
<evidence type="ECO:0000256" key="1">
    <source>
        <dbReference type="SAM" id="MobiDB-lite"/>
    </source>
</evidence>
<reference evidence="3 4" key="1">
    <citation type="journal article" date="2017" name="Int. J. Syst. Evol. Microbiol.">
        <title>Mycobacterium talmoniae sp. nov., a slowly growing mycobacterium isolated from human respiratory samples.</title>
        <authorList>
            <person name="Davidson R.M."/>
            <person name="DeGroote M.A."/>
            <person name="Marola J.L."/>
            <person name="Buss S."/>
            <person name="Jones V."/>
            <person name="McNeil M.R."/>
            <person name="Freifeld A.G."/>
            <person name="Elaine Epperson L."/>
            <person name="Hasan N.A."/>
            <person name="Jackson M."/>
            <person name="Iwen P.C."/>
            <person name="Salfinger M."/>
            <person name="Strong M."/>
        </authorList>
    </citation>
    <scope>NUCLEOTIDE SEQUENCE [LARGE SCALE GENOMIC DNA]</scope>
    <source>
        <strain evidence="3 4">ATCC BAA-2683</strain>
    </source>
</reference>
<sequence length="493" mass="53775">MPGLINWSHVRRVLLRTALCLEMLGVCVMTTHSEHAVVLGASMAGLVAARVLADFYERVTVVERDALPTAPVNRRGVPQGRLIHALSARGSEILDELFPGFTDELAESGVPSWDDGDFSRIRISVGGHRTVPSGTSPNAPAIAFPSRPLLEWQVRRRVRSLPNVTIRERHEVAALTSTVRRNRVTGVVVVDRGSDREATLAADLVVDATGRGSRAPSLLTDLGYGRPPEDELVVQLAYTCQLLRLPPGAVTEHFIAVFPEPGRPRMFGLVEYENDTWMFGVGAMAGLKPPGGCADMCEFAADFAPAHALDAIRDAEPLGDVCHHRVPSNRWRRYDLMRRFPQGFLILGDAICSFNPIYGQGMTVAAIEALLLRDCLARGDADLPRRFFRAAAKPIGVAWRTAVGSDLALPEVPGHRPLSMRISNAYLNWVLTAAETDPVAAGQFMRVTGMIDPPTRLLRPGYIARVAKAHRVRKANTPETPPRAVVTQGGRTP</sequence>
<dbReference type="Gene3D" id="3.50.50.60">
    <property type="entry name" value="FAD/NAD(P)-binding domain"/>
    <property type="match status" value="1"/>
</dbReference>
<dbReference type="AlphaFoldDB" id="A0A2S8BDI5"/>
<dbReference type="InterPro" id="IPR036188">
    <property type="entry name" value="FAD/NAD-bd_sf"/>
</dbReference>
<organism evidence="3 4">
    <name type="scientific">Mycobacterium talmoniae</name>
    <dbReference type="NCBI Taxonomy" id="1858794"/>
    <lineage>
        <taxon>Bacteria</taxon>
        <taxon>Bacillati</taxon>
        <taxon>Actinomycetota</taxon>
        <taxon>Actinomycetes</taxon>
        <taxon>Mycobacteriales</taxon>
        <taxon>Mycobacteriaceae</taxon>
        <taxon>Mycobacterium</taxon>
    </lineage>
</organism>
<dbReference type="Pfam" id="PF01494">
    <property type="entry name" value="FAD_binding_3"/>
    <property type="match status" value="1"/>
</dbReference>
<evidence type="ECO:0000313" key="4">
    <source>
        <dbReference type="Proteomes" id="UP000238296"/>
    </source>
</evidence>
<dbReference type="GO" id="GO:0016491">
    <property type="term" value="F:oxidoreductase activity"/>
    <property type="evidence" value="ECO:0007669"/>
    <property type="project" value="UniProtKB-KW"/>
</dbReference>
<dbReference type="PANTHER" id="PTHR43422:SF3">
    <property type="entry name" value="THIAMINE THIAZOLE SYNTHASE"/>
    <property type="match status" value="1"/>
</dbReference>
<evidence type="ECO:0000313" key="3">
    <source>
        <dbReference type="EMBL" id="PQM44721.1"/>
    </source>
</evidence>
<gene>
    <name evidence="3" type="ORF">C1Y40_05118</name>
</gene>
<feature type="domain" description="FAD-binding" evidence="2">
    <location>
        <begin position="37"/>
        <end position="377"/>
    </location>
</feature>
<dbReference type="Proteomes" id="UP000238296">
    <property type="component" value="Unassembled WGS sequence"/>
</dbReference>
<dbReference type="EC" id="1.14.13.-" evidence="3"/>
<dbReference type="InterPro" id="IPR002938">
    <property type="entry name" value="FAD-bd"/>
</dbReference>
<keyword evidence="3" id="KW-0560">Oxidoreductase</keyword>
<dbReference type="EMBL" id="PPEA01000726">
    <property type="protein sequence ID" value="PQM44721.1"/>
    <property type="molecule type" value="Genomic_DNA"/>
</dbReference>
<accession>A0A2S8BDI5</accession>
<protein>
    <submittedName>
        <fullName evidence="3">Epoxidase LasC</fullName>
        <ecNumber evidence="3">1.14.13.-</ecNumber>
    </submittedName>
</protein>
<feature type="region of interest" description="Disordered" evidence="1">
    <location>
        <begin position="474"/>
        <end position="493"/>
    </location>
</feature>
<proteinExistence type="predicted"/>